<evidence type="ECO:0000313" key="2">
    <source>
        <dbReference type="Proteomes" id="UP000201865"/>
    </source>
</evidence>
<proteinExistence type="predicted"/>
<reference evidence="1 2" key="1">
    <citation type="journal article" date="2011" name="J. Gen. Virol.">
        <title>Discovery and initial analysis of novel viral genomes in the soybean cyst nematode.</title>
        <authorList>
            <person name="Bekal S."/>
            <person name="Domier L.L."/>
            <person name="Niblack T.L."/>
            <person name="Lambert K.N."/>
        </authorList>
    </citation>
    <scope>NUCLEOTIDE SEQUENCE [LARGE SCALE GENOMIC DNA]</scope>
</reference>
<organism evidence="1 2">
    <name type="scientific">Socyvirus heteroderae</name>
    <dbReference type="NCBI Taxonomy" id="1034377"/>
    <lineage>
        <taxon>Viruses</taxon>
        <taxon>Riboviria</taxon>
        <taxon>Orthornavirae</taxon>
        <taxon>Negarnaviricota</taxon>
        <taxon>Haploviricotina</taxon>
        <taxon>Monjiviricetes</taxon>
        <taxon>Mononegavirales</taxon>
        <taxon>Nyamiviridae</taxon>
        <taxon>Socyvirus</taxon>
    </lineage>
</organism>
<sequence length="80" mass="8998">MSPMKSSLDPWRIRTSDRQALDPGYWTAERRQLRDLLTSITVSRSPSPTSRPTATVGTQTDPAHCMCCGKVHLVTYKIVH</sequence>
<keyword evidence="2" id="KW-1185">Reference proteome</keyword>
<dbReference type="EMBL" id="HM849038">
    <property type="protein sequence ID" value="AEF56727.1"/>
    <property type="molecule type" value="Viral_cRNA"/>
</dbReference>
<dbReference type="RefSeq" id="YP_009052465.1">
    <property type="nucleotide sequence ID" value="NC_024702.1"/>
</dbReference>
<dbReference type="GeneID" id="20098129"/>
<protein>
    <submittedName>
        <fullName evidence="1">Uncharacterized protein</fullName>
    </submittedName>
</protein>
<accession>G0WXQ0</accession>
<evidence type="ECO:0000313" key="1">
    <source>
        <dbReference type="EMBL" id="AEF56727.1"/>
    </source>
</evidence>
<dbReference type="Proteomes" id="UP000201865">
    <property type="component" value="Segment"/>
</dbReference>
<dbReference type="KEGG" id="vg:20098129"/>
<name>G0WXQ0_9MONO</name>